<evidence type="ECO:0000313" key="3">
    <source>
        <dbReference type="Proteomes" id="UP000548787"/>
    </source>
</evidence>
<name>A0A7W1T4P4_9LIST</name>
<feature type="region of interest" description="Disordered" evidence="1">
    <location>
        <begin position="1"/>
        <end position="27"/>
    </location>
</feature>
<reference evidence="2 3" key="1">
    <citation type="submission" date="2020-05" db="EMBL/GenBank/DDBJ databases">
        <authorList>
            <person name="Carlin C.R."/>
        </authorList>
    </citation>
    <scope>NUCLEOTIDE SEQUENCE [LARGE SCALE GENOMIC DNA]</scope>
    <source>
        <strain evidence="2 3">FSL W9-0585</strain>
    </source>
</reference>
<proteinExistence type="predicted"/>
<evidence type="ECO:0000256" key="1">
    <source>
        <dbReference type="SAM" id="MobiDB-lite"/>
    </source>
</evidence>
<feature type="compositionally biased region" description="Basic and acidic residues" evidence="1">
    <location>
        <begin position="1"/>
        <end position="10"/>
    </location>
</feature>
<gene>
    <name evidence="2" type="ORF">HPK16_03090</name>
</gene>
<comment type="caution">
    <text evidence="2">The sequence shown here is derived from an EMBL/GenBank/DDBJ whole genome shotgun (WGS) entry which is preliminary data.</text>
</comment>
<evidence type="ECO:0000313" key="2">
    <source>
        <dbReference type="EMBL" id="MBA3925317.1"/>
    </source>
</evidence>
<keyword evidence="3" id="KW-1185">Reference proteome</keyword>
<dbReference type="EMBL" id="JABJVM010000002">
    <property type="protein sequence ID" value="MBA3925317.1"/>
    <property type="molecule type" value="Genomic_DNA"/>
</dbReference>
<dbReference type="RefSeq" id="WP_181675549.1">
    <property type="nucleotide sequence ID" value="NZ_JABJVM010000002.1"/>
</dbReference>
<reference evidence="2 3" key="2">
    <citation type="submission" date="2020-08" db="EMBL/GenBank/DDBJ databases">
        <title>Listeria ohnekaius sp. nov. and Listeria portnoyii sp. nov. isolated from non-agricultural and natural environments.</title>
        <authorList>
            <person name="Weller D."/>
            <person name="Belias A.M."/>
            <person name="Liao J."/>
            <person name="Guo S."/>
            <person name="Orsi R.H."/>
            <person name="Wiedmann M."/>
        </authorList>
    </citation>
    <scope>NUCLEOTIDE SEQUENCE [LARGE SCALE GENOMIC DNA]</scope>
    <source>
        <strain evidence="2 3">FSL W9-0585</strain>
    </source>
</reference>
<protein>
    <submittedName>
        <fullName evidence="2">Uncharacterized protein</fullName>
    </submittedName>
</protein>
<dbReference type="AlphaFoldDB" id="A0A7W1T4P4"/>
<sequence length="47" mass="5283">MEGIKNKDNGLGHNLKSSSKNAKKKEKQEILHGAIIKMVLYEIPAYD</sequence>
<accession>A0A7W1T4P4</accession>
<organism evidence="2 3">
    <name type="scientific">Listeria rustica</name>
    <dbReference type="NCBI Taxonomy" id="2713503"/>
    <lineage>
        <taxon>Bacteria</taxon>
        <taxon>Bacillati</taxon>
        <taxon>Bacillota</taxon>
        <taxon>Bacilli</taxon>
        <taxon>Bacillales</taxon>
        <taxon>Listeriaceae</taxon>
        <taxon>Listeria</taxon>
    </lineage>
</organism>
<dbReference type="Proteomes" id="UP000548787">
    <property type="component" value="Unassembled WGS sequence"/>
</dbReference>